<dbReference type="CDD" id="cd19990">
    <property type="entry name" value="PBP1_GABAb_receptor_plant"/>
    <property type="match status" value="1"/>
</dbReference>
<dbReference type="SUPFAM" id="SSF53822">
    <property type="entry name" value="Periplasmic binding protein-like I"/>
    <property type="match status" value="1"/>
</dbReference>
<dbReference type="FunFam" id="3.40.190.10:FF:000039">
    <property type="entry name" value="Glutamate receptor"/>
    <property type="match status" value="1"/>
</dbReference>
<dbReference type="InterPro" id="IPR044440">
    <property type="entry name" value="GABAb_receptor_plant_PBP1"/>
</dbReference>
<feature type="compositionally biased region" description="Basic and acidic residues" evidence="9">
    <location>
        <begin position="716"/>
        <end position="734"/>
    </location>
</feature>
<dbReference type="InterPro" id="IPR001828">
    <property type="entry name" value="ANF_lig-bd_rcpt"/>
</dbReference>
<evidence type="ECO:0000256" key="6">
    <source>
        <dbReference type="ARBA" id="ARBA00023170"/>
    </source>
</evidence>
<dbReference type="EMBL" id="WJXA01000010">
    <property type="protein sequence ID" value="KAF7129309.1"/>
    <property type="molecule type" value="Genomic_DNA"/>
</dbReference>
<evidence type="ECO:0000256" key="9">
    <source>
        <dbReference type="SAM" id="MobiDB-lite"/>
    </source>
</evidence>
<feature type="compositionally biased region" description="Polar residues" evidence="9">
    <location>
        <begin position="741"/>
        <end position="766"/>
    </location>
</feature>
<proteinExistence type="inferred from homology"/>
<name>A0A834GBI0_RHOSS</name>
<comment type="similarity">
    <text evidence="2 8">Belongs to the glutamate-gated ion channel (TC 1.A.10.1) family.</text>
</comment>
<keyword evidence="8" id="KW-0813">Transport</keyword>
<dbReference type="Gene3D" id="3.40.50.2300">
    <property type="match status" value="2"/>
</dbReference>
<keyword evidence="13" id="KW-1185">Reference proteome</keyword>
<dbReference type="Gene3D" id="3.40.190.10">
    <property type="entry name" value="Periplasmic binding protein-like II"/>
    <property type="match status" value="1"/>
</dbReference>
<dbReference type="GO" id="GO:0034220">
    <property type="term" value="P:monoatomic ion transmembrane transport"/>
    <property type="evidence" value="ECO:0007669"/>
    <property type="project" value="UniProtKB-KW"/>
</dbReference>
<evidence type="ECO:0000256" key="2">
    <source>
        <dbReference type="ARBA" id="ARBA00008685"/>
    </source>
</evidence>
<evidence type="ECO:0000256" key="4">
    <source>
        <dbReference type="ARBA" id="ARBA00022989"/>
    </source>
</evidence>
<feature type="region of interest" description="Disordered" evidence="9">
    <location>
        <begin position="716"/>
        <end position="766"/>
    </location>
</feature>
<keyword evidence="7" id="KW-0325">Glycoprotein</keyword>
<evidence type="ECO:0000313" key="12">
    <source>
        <dbReference type="EMBL" id="KAF7129309.1"/>
    </source>
</evidence>
<dbReference type="FunFam" id="3.40.50.2300:FF:000081">
    <property type="entry name" value="Glutamate receptor"/>
    <property type="match status" value="1"/>
</dbReference>
<protein>
    <recommendedName>
        <fullName evidence="8">Glutamate receptor</fullName>
    </recommendedName>
</protein>
<dbReference type="InterPro" id="IPR000337">
    <property type="entry name" value="GPCR_3"/>
</dbReference>
<dbReference type="InterPro" id="IPR028082">
    <property type="entry name" value="Peripla_BP_I"/>
</dbReference>
<keyword evidence="6 8" id="KW-0675">Receptor</keyword>
<dbReference type="SUPFAM" id="SSF53850">
    <property type="entry name" value="Periplasmic binding protein-like II"/>
    <property type="match status" value="1"/>
</dbReference>
<keyword evidence="8" id="KW-1071">Ligand-gated ion channel</keyword>
<evidence type="ECO:0000256" key="3">
    <source>
        <dbReference type="ARBA" id="ARBA00022692"/>
    </source>
</evidence>
<accession>A0A834GBI0</accession>
<dbReference type="AlphaFoldDB" id="A0A834GBI0"/>
<dbReference type="Pfam" id="PF01094">
    <property type="entry name" value="ANF_receptor"/>
    <property type="match status" value="1"/>
</dbReference>
<dbReference type="OrthoDB" id="5984008at2759"/>
<keyword evidence="8" id="KW-0406">Ion transport</keyword>
<dbReference type="Proteomes" id="UP000626092">
    <property type="component" value="Unassembled WGS sequence"/>
</dbReference>
<feature type="transmembrane region" description="Helical" evidence="10">
    <location>
        <begin position="659"/>
        <end position="679"/>
    </location>
</feature>
<dbReference type="GO" id="GO:0016020">
    <property type="term" value="C:membrane"/>
    <property type="evidence" value="ECO:0007669"/>
    <property type="project" value="UniProtKB-SubCell"/>
</dbReference>
<dbReference type="InterPro" id="IPR015683">
    <property type="entry name" value="Ionotropic_Glu_rcpt"/>
</dbReference>
<dbReference type="PANTHER" id="PTHR34836">
    <property type="entry name" value="OS06G0188250 PROTEIN"/>
    <property type="match status" value="1"/>
</dbReference>
<sequence length="766" mass="84666">MSYLFLELPDIPNTTFSSSSSRVLTGSDSGSIIRQFAMNLIWVSVLILLVFSNGHFSNGVSTNSSNRPEEVKIGSMFAFNSATGKVAKVALEAAIEDVNSNPAILGGTKLNLTMHDANFSGFMGMVEGKHFRDVEYLCYMEFLKCLKNQRRTLALKFMESETVAIIGPQSSVTAHVVSHIANELQVPLLSFAATDPTLSSLQYPFFVRTTQNDQFQMAAIAEIVDYYEWRDVIVFYADDDFGRNGIAALSDELAGKRCQISYKAPLDPQPTRTEIMDVLVKVALAESRILVLHTNPTWGLDVLSVGHYLGMMDRGYVWIATNWLSTVLDTDSPLSSESMDNIQGLITLRMYTPESELKRNFVSRWKNLTTHQMANGPFGLNTYGLYAYDTVWLLAHAIDAFFSQGGNISFSNDSRLSELNGGNLHLDALNIFDGGKLLLNNILNVNLTGLTGNMRFCSDRSLFRPAFEVINVIGTGVRTIGYWSNYSGLSVLPPETLYSKPPNRSSSSQNLLPVMWPGPTTQKPRGWVFPNNGRALKIGVPNRVSYREFIAEVPGTEMFKGYCIDVFTAAVNLLPYALPYKLIPFGDGVKNPSCTELVRLITAGAFPRDSPLAVDMSTAILKLSENGELQRIHDKWLMSSACSSQGATLTVDRLQLKSFSGLFIICGLACLLALLVYFVKMVGQYIRHYSGEEPESSGSSRSSHFQTFLTFADEKEADVESRSKRRQLERDPNRSNDGGMESTSAASNRRCTEMASNRSVSFGSGV</sequence>
<evidence type="ECO:0000256" key="8">
    <source>
        <dbReference type="PIRNR" id="PIRNR037090"/>
    </source>
</evidence>
<evidence type="ECO:0000259" key="11">
    <source>
        <dbReference type="Pfam" id="PF01094"/>
    </source>
</evidence>
<dbReference type="GO" id="GO:0004930">
    <property type="term" value="F:G protein-coupled receptor activity"/>
    <property type="evidence" value="ECO:0007669"/>
    <property type="project" value="InterPro"/>
</dbReference>
<keyword evidence="5 8" id="KW-0472">Membrane</keyword>
<comment type="subcellular location">
    <subcellularLocation>
        <location evidence="1">Membrane</location>
        <topology evidence="1">Multi-pass membrane protein</topology>
    </subcellularLocation>
</comment>
<keyword evidence="4 10" id="KW-1133">Transmembrane helix</keyword>
<feature type="domain" description="Receptor ligand binding region" evidence="11">
    <location>
        <begin position="88"/>
        <end position="474"/>
    </location>
</feature>
<dbReference type="InterPro" id="IPR017103">
    <property type="entry name" value="Iontropic_Glu_rcpt_pln"/>
</dbReference>
<keyword evidence="3 10" id="KW-0812">Transmembrane</keyword>
<evidence type="ECO:0000256" key="7">
    <source>
        <dbReference type="ARBA" id="ARBA00023180"/>
    </source>
</evidence>
<evidence type="ECO:0000313" key="13">
    <source>
        <dbReference type="Proteomes" id="UP000626092"/>
    </source>
</evidence>
<dbReference type="PIRSF" id="PIRSF037090">
    <property type="entry name" value="Iontro_Glu-like_rcpt_pln"/>
    <property type="match status" value="1"/>
</dbReference>
<comment type="function">
    <text evidence="8">Glutamate-gated receptor that probably acts as non-selective cation channel.</text>
</comment>
<evidence type="ECO:0000256" key="5">
    <source>
        <dbReference type="ARBA" id="ARBA00023136"/>
    </source>
</evidence>
<dbReference type="PRINTS" id="PR00248">
    <property type="entry name" value="GPCRMGR"/>
</dbReference>
<organism evidence="12 13">
    <name type="scientific">Rhododendron simsii</name>
    <name type="common">Sims's rhododendron</name>
    <dbReference type="NCBI Taxonomy" id="118357"/>
    <lineage>
        <taxon>Eukaryota</taxon>
        <taxon>Viridiplantae</taxon>
        <taxon>Streptophyta</taxon>
        <taxon>Embryophyta</taxon>
        <taxon>Tracheophyta</taxon>
        <taxon>Spermatophyta</taxon>
        <taxon>Magnoliopsida</taxon>
        <taxon>eudicotyledons</taxon>
        <taxon>Gunneridae</taxon>
        <taxon>Pentapetalae</taxon>
        <taxon>asterids</taxon>
        <taxon>Ericales</taxon>
        <taxon>Ericaceae</taxon>
        <taxon>Ericoideae</taxon>
        <taxon>Rhodoreae</taxon>
        <taxon>Rhododendron</taxon>
    </lineage>
</organism>
<reference evidence="12" key="1">
    <citation type="submission" date="2019-11" db="EMBL/GenBank/DDBJ databases">
        <authorList>
            <person name="Liu Y."/>
            <person name="Hou J."/>
            <person name="Li T.-Q."/>
            <person name="Guan C.-H."/>
            <person name="Wu X."/>
            <person name="Wu H.-Z."/>
            <person name="Ling F."/>
            <person name="Zhang R."/>
            <person name="Shi X.-G."/>
            <person name="Ren J.-P."/>
            <person name="Chen E.-F."/>
            <person name="Sun J.-M."/>
        </authorList>
    </citation>
    <scope>NUCLEOTIDE SEQUENCE</scope>
    <source>
        <strain evidence="12">Adult_tree_wgs_1</strain>
        <tissue evidence="12">Leaves</tissue>
    </source>
</reference>
<keyword evidence="8" id="KW-0407">Ion channel</keyword>
<dbReference type="PANTHER" id="PTHR34836:SF7">
    <property type="entry name" value="RECEPTOR LIGAND BINDING REGION DOMAIN-CONTAINING PROTEIN"/>
    <property type="match status" value="1"/>
</dbReference>
<gene>
    <name evidence="12" type="ORF">RHSIM_Rhsim10G0193800</name>
</gene>
<evidence type="ECO:0000256" key="1">
    <source>
        <dbReference type="ARBA" id="ARBA00004141"/>
    </source>
</evidence>
<evidence type="ECO:0000256" key="10">
    <source>
        <dbReference type="SAM" id="Phobius"/>
    </source>
</evidence>
<comment type="caution">
    <text evidence="12">The sequence shown here is derived from an EMBL/GenBank/DDBJ whole genome shotgun (WGS) entry which is preliminary data.</text>
</comment>